<name>A0A2P8DQS8_9ACTN</name>
<accession>A0A2P8DQS8</accession>
<evidence type="ECO:0000256" key="4">
    <source>
        <dbReference type="ARBA" id="ARBA00023136"/>
    </source>
</evidence>
<dbReference type="EMBL" id="PYGA01000003">
    <property type="protein sequence ID" value="PSK99571.1"/>
    <property type="molecule type" value="Genomic_DNA"/>
</dbReference>
<dbReference type="InterPro" id="IPR010652">
    <property type="entry name" value="DUF1232"/>
</dbReference>
<evidence type="ECO:0000259" key="6">
    <source>
        <dbReference type="Pfam" id="PF06803"/>
    </source>
</evidence>
<sequence length="120" mass="13035">MRKTNRAAAGAAAWNVVHDSTKPGRPSLAARAGALPRMLGSRFRGHYPELTTSRLLMYLVAVLYIASPIDLVPELFVPFLGFGDDIVVAVWLAGGLMGETERFLAWEQHGPQYVKGNVVG</sequence>
<gene>
    <name evidence="7" type="ORF">CLV63_103296</name>
</gene>
<organism evidence="7 8">
    <name type="scientific">Murinocardiopsis flavida</name>
    <dbReference type="NCBI Taxonomy" id="645275"/>
    <lineage>
        <taxon>Bacteria</taxon>
        <taxon>Bacillati</taxon>
        <taxon>Actinomycetota</taxon>
        <taxon>Actinomycetes</taxon>
        <taxon>Streptosporangiales</taxon>
        <taxon>Nocardiopsidaceae</taxon>
        <taxon>Murinocardiopsis</taxon>
    </lineage>
</organism>
<keyword evidence="3 5" id="KW-1133">Transmembrane helix</keyword>
<dbReference type="Pfam" id="PF06803">
    <property type="entry name" value="DUF1232"/>
    <property type="match status" value="1"/>
</dbReference>
<dbReference type="Proteomes" id="UP000240542">
    <property type="component" value="Unassembled WGS sequence"/>
</dbReference>
<feature type="transmembrane region" description="Helical" evidence="5">
    <location>
        <begin position="51"/>
        <end position="69"/>
    </location>
</feature>
<feature type="domain" description="DUF1232" evidence="6">
    <location>
        <begin position="55"/>
        <end position="91"/>
    </location>
</feature>
<evidence type="ECO:0000313" key="8">
    <source>
        <dbReference type="Proteomes" id="UP000240542"/>
    </source>
</evidence>
<keyword evidence="4 5" id="KW-0472">Membrane</keyword>
<evidence type="ECO:0000256" key="1">
    <source>
        <dbReference type="ARBA" id="ARBA00004127"/>
    </source>
</evidence>
<keyword evidence="2 5" id="KW-0812">Transmembrane</keyword>
<dbReference type="RefSeq" id="WP_106581959.1">
    <property type="nucleotide sequence ID" value="NZ_PYGA01000003.1"/>
</dbReference>
<dbReference type="OrthoDB" id="5147173at2"/>
<evidence type="ECO:0000256" key="2">
    <source>
        <dbReference type="ARBA" id="ARBA00022692"/>
    </source>
</evidence>
<comment type="caution">
    <text evidence="7">The sequence shown here is derived from an EMBL/GenBank/DDBJ whole genome shotgun (WGS) entry which is preliminary data.</text>
</comment>
<protein>
    <submittedName>
        <fullName evidence="7">Uncharacterized protein DUF1232</fullName>
    </submittedName>
</protein>
<evidence type="ECO:0000256" key="3">
    <source>
        <dbReference type="ARBA" id="ARBA00022989"/>
    </source>
</evidence>
<proteinExistence type="predicted"/>
<evidence type="ECO:0000256" key="5">
    <source>
        <dbReference type="SAM" id="Phobius"/>
    </source>
</evidence>
<dbReference type="AlphaFoldDB" id="A0A2P8DQS8"/>
<keyword evidence="8" id="KW-1185">Reference proteome</keyword>
<dbReference type="GO" id="GO:0012505">
    <property type="term" value="C:endomembrane system"/>
    <property type="evidence" value="ECO:0007669"/>
    <property type="project" value="UniProtKB-SubCell"/>
</dbReference>
<reference evidence="7 8" key="1">
    <citation type="submission" date="2018-03" db="EMBL/GenBank/DDBJ databases">
        <title>Genomic Encyclopedia of Archaeal and Bacterial Type Strains, Phase II (KMG-II): from individual species to whole genera.</title>
        <authorList>
            <person name="Goeker M."/>
        </authorList>
    </citation>
    <scope>NUCLEOTIDE SEQUENCE [LARGE SCALE GENOMIC DNA]</scope>
    <source>
        <strain evidence="7 8">DSM 45312</strain>
    </source>
</reference>
<comment type="subcellular location">
    <subcellularLocation>
        <location evidence="1">Endomembrane system</location>
        <topology evidence="1">Multi-pass membrane protein</topology>
    </subcellularLocation>
</comment>
<evidence type="ECO:0000313" key="7">
    <source>
        <dbReference type="EMBL" id="PSK99571.1"/>
    </source>
</evidence>